<accession>A0A074L2D0</accession>
<evidence type="ECO:0000313" key="2">
    <source>
        <dbReference type="Proteomes" id="UP000027821"/>
    </source>
</evidence>
<proteinExistence type="predicted"/>
<organism evidence="1 2">
    <name type="scientific">Anditalea andensis</name>
    <dbReference type="NCBI Taxonomy" id="1048983"/>
    <lineage>
        <taxon>Bacteria</taxon>
        <taxon>Pseudomonadati</taxon>
        <taxon>Bacteroidota</taxon>
        <taxon>Cytophagia</taxon>
        <taxon>Cytophagales</taxon>
        <taxon>Cytophagaceae</taxon>
        <taxon>Anditalea</taxon>
    </lineage>
</organism>
<keyword evidence="2" id="KW-1185">Reference proteome</keyword>
<sequence length="184" mass="21813">MVNSLQNAKNVIKVLMVVLFFIPVQYELFCQTVNDKIHKTFLKMADTKDNIPIYSQVKTNKDWLKFLSDSSNIENGLRGGCRIKNLHEVFKNFDLYIDGKSYYSNFNRWEKKKLPGFKLIEKLPQNGKYIEYSPPLISGEWGIIRKMYYENKELLEDSILIYQSGNKRDWHQVCQLYLLQSFPH</sequence>
<evidence type="ECO:0000313" key="1">
    <source>
        <dbReference type="EMBL" id="KEO74600.1"/>
    </source>
</evidence>
<protein>
    <submittedName>
        <fullName evidence="1">Uncharacterized protein</fullName>
    </submittedName>
</protein>
<dbReference type="Proteomes" id="UP000027821">
    <property type="component" value="Unassembled WGS sequence"/>
</dbReference>
<comment type="caution">
    <text evidence="1">The sequence shown here is derived from an EMBL/GenBank/DDBJ whole genome shotgun (WGS) entry which is preliminary data.</text>
</comment>
<reference evidence="1 2" key="1">
    <citation type="submission" date="2014-04" db="EMBL/GenBank/DDBJ databases">
        <title>Characterization and application of a salt tolerant electro-active bacterium.</title>
        <authorList>
            <person name="Yang L."/>
            <person name="Wei S."/>
            <person name="Tay Q.X.M."/>
        </authorList>
    </citation>
    <scope>NUCLEOTIDE SEQUENCE [LARGE SCALE GENOMIC DNA]</scope>
    <source>
        <strain evidence="1 2">LY1</strain>
    </source>
</reference>
<dbReference type="STRING" id="1048983.EL17_02695"/>
<name>A0A074L2D0_9BACT</name>
<dbReference type="AlphaFoldDB" id="A0A074L2D0"/>
<dbReference type="EMBL" id="JMIH01000014">
    <property type="protein sequence ID" value="KEO74600.1"/>
    <property type="molecule type" value="Genomic_DNA"/>
</dbReference>
<gene>
    <name evidence="1" type="ORF">EL17_02695</name>
</gene>